<dbReference type="AlphaFoldDB" id="A0A8S4GDP6"/>
<keyword evidence="2" id="KW-1185">Reference proteome</keyword>
<name>A0A8S4GDP6_PLUXY</name>
<evidence type="ECO:0000313" key="1">
    <source>
        <dbReference type="EMBL" id="CAG9138540.1"/>
    </source>
</evidence>
<reference evidence="1" key="1">
    <citation type="submission" date="2020-11" db="EMBL/GenBank/DDBJ databases">
        <authorList>
            <person name="Whiteford S."/>
        </authorList>
    </citation>
    <scope>NUCLEOTIDE SEQUENCE</scope>
</reference>
<dbReference type="InterPro" id="IPR012464">
    <property type="entry name" value="DUF1676"/>
</dbReference>
<accession>A0A8S4GDP6</accession>
<dbReference type="Pfam" id="PF07898">
    <property type="entry name" value="DUF1676"/>
    <property type="match status" value="1"/>
</dbReference>
<protein>
    <submittedName>
        <fullName evidence="1">(diamondback moth) hypothetical protein</fullName>
    </submittedName>
</protein>
<proteinExistence type="predicted"/>
<dbReference type="EMBL" id="CAJHNJ030000692">
    <property type="protein sequence ID" value="CAG9138540.1"/>
    <property type="molecule type" value="Genomic_DNA"/>
</dbReference>
<sequence>MKTQDLHCQISVVISLVVLIVSADVGNEYENKLTKLWSLTSSSRSDGARTAVVNVTSASILIEPTYEASEPTRTARKPKMQVQLHPYTTYAFKPRAIPLRRDEPSQVERSIHYTDDSTYKSDVLLPGNYFPIAEVKRKNLSEETYNPLAGGTFHPKIIPLLRSEYERRSLDEDVEPEIEKPDGYKEDVAQSRSWSTIFGEDEDSKEAIEDDDEEDAEYEERDGAEAKKKTKPKGTKLKPKKYAKYMLPLLLAYKLKFFAMIPMVIGGLVLLVGATGLAGFFFALFAATMGLQKGSY</sequence>
<gene>
    <name evidence="1" type="ORF">PLXY2_LOCUS16789</name>
</gene>
<dbReference type="Proteomes" id="UP000653454">
    <property type="component" value="Unassembled WGS sequence"/>
</dbReference>
<dbReference type="OrthoDB" id="7476388at2759"/>
<organism evidence="1 2">
    <name type="scientific">Plutella xylostella</name>
    <name type="common">Diamondback moth</name>
    <name type="synonym">Plutella maculipennis</name>
    <dbReference type="NCBI Taxonomy" id="51655"/>
    <lineage>
        <taxon>Eukaryota</taxon>
        <taxon>Metazoa</taxon>
        <taxon>Ecdysozoa</taxon>
        <taxon>Arthropoda</taxon>
        <taxon>Hexapoda</taxon>
        <taxon>Insecta</taxon>
        <taxon>Pterygota</taxon>
        <taxon>Neoptera</taxon>
        <taxon>Endopterygota</taxon>
        <taxon>Lepidoptera</taxon>
        <taxon>Glossata</taxon>
        <taxon>Ditrysia</taxon>
        <taxon>Yponomeutoidea</taxon>
        <taxon>Plutellidae</taxon>
        <taxon>Plutella</taxon>
    </lineage>
</organism>
<evidence type="ECO:0000313" key="2">
    <source>
        <dbReference type="Proteomes" id="UP000653454"/>
    </source>
</evidence>
<comment type="caution">
    <text evidence="1">The sequence shown here is derived from an EMBL/GenBank/DDBJ whole genome shotgun (WGS) entry which is preliminary data.</text>
</comment>